<dbReference type="Proteomes" id="UP000253426">
    <property type="component" value="Unassembled WGS sequence"/>
</dbReference>
<gene>
    <name evidence="3" type="ORF">DES53_102344</name>
</gene>
<protein>
    <submittedName>
        <fullName evidence="3">Putative secreted protein with PEP-CTERM sorting signal</fullName>
    </submittedName>
</protein>
<evidence type="ECO:0000256" key="2">
    <source>
        <dbReference type="SAM" id="SignalP"/>
    </source>
</evidence>
<evidence type="ECO:0000313" key="4">
    <source>
        <dbReference type="Proteomes" id="UP000253426"/>
    </source>
</evidence>
<feature type="signal peptide" evidence="2">
    <location>
        <begin position="1"/>
        <end position="32"/>
    </location>
</feature>
<keyword evidence="1 2" id="KW-0732">Signal</keyword>
<evidence type="ECO:0000313" key="3">
    <source>
        <dbReference type="EMBL" id="RBP45960.1"/>
    </source>
</evidence>
<name>A0A366HQM9_9BACT</name>
<dbReference type="SUPFAM" id="SSF51126">
    <property type="entry name" value="Pectin lyase-like"/>
    <property type="match status" value="2"/>
</dbReference>
<dbReference type="NCBIfam" id="TIGR02595">
    <property type="entry name" value="PEP_CTERM"/>
    <property type="match status" value="1"/>
</dbReference>
<organism evidence="3 4">
    <name type="scientific">Roseimicrobium gellanilyticum</name>
    <dbReference type="NCBI Taxonomy" id="748857"/>
    <lineage>
        <taxon>Bacteria</taxon>
        <taxon>Pseudomonadati</taxon>
        <taxon>Verrucomicrobiota</taxon>
        <taxon>Verrucomicrobiia</taxon>
        <taxon>Verrucomicrobiales</taxon>
        <taxon>Verrucomicrobiaceae</taxon>
        <taxon>Roseimicrobium</taxon>
    </lineage>
</organism>
<evidence type="ECO:0000256" key="1">
    <source>
        <dbReference type="ARBA" id="ARBA00022729"/>
    </source>
</evidence>
<sequence length="3392" mass="340442">MSDTASLRSSFLRNAAASLASLMVLGSTALPAAPVSWDNDGILGMWSDPLNWSTDTLPLAGDDLTFGLGSDVLIHLDGNRTLGFNTFTFDTGGTISLGAAGTNNVLAFSATSPNLIVDAGTTLNLNAIITGALSISGGGTVVMNNFFTQTGNITVDGAGTTLKYVHRSPLSHGTGGLSTVRSDWPTLGPIGGTVEVITLTNGGELLLVGPGHNPDGSTKNIVLGTGGGAINVRNGMLNLDDGSQIGGTGQLIKRGAGRLVLSTQAYALAGGSKVEAGFLEVNNAGSFATTATHVVDGGVFGIGTGTTALTIVHGGITLNTGGALGVSGADHVFGSGSAASVITLNGGTILAADYADGRTARLPRFNSYLQGSGTVQIVGGNGGNHRVVLQRGDALQSTFSGRFVLNDFTAIENNPGNASGTGRGNGLGSATVEFKGVNAILDLRDDGAGSNTSLTDYSGIKLDFTGTQKGSIYSLAANRTGSGSTNTGNSFQLGSLSIGDHYLDVNAANSYQLAINGPITIKGSAVIATRANGSTNGGLLLNSNVAENAAGRTLTKIGANTSATNTSQLSVAAQLQVSNVNVVQGTLNLQGVNGSIGLGAVSGATTITISSSGVLRLDDSAAVASGQRVDAGALVVMKGGTISLQSNVAAATNSDQTIENLTVSGGLVTFDATRNNAGARSVLQLGGTTTWSRAANAGVNFTGTSLGLAGNSGRILINGQAAGFMGGWATVGGTEFAKYDTSSDSGYALGVTSLVAADYSIDPLAAGYTTGVNVKFTNNATPVALTTSSTVNSLNFQLAAGMASATDTITLGGAANLLRVESGGILFSGGNNAFIDHNTLAANKGQITAGAVTDTAATLYITINGTATSNSLDIGARIVNNGTGALTLVKNGTGDLRLTNTNTAATNNSFTGGLFINQGRVIVYATTGGIAPVLSSDVTLTGGGLEFHTNNLTGTINTGRNINVTGNGSQLGLDNNTAATNANGSNQNVNVTFGTLTLNAPYSGDNAPTLSFGGFDSVDATFSTMNISNSPVIHMLSGRDNNSSMRAISVTGSGGFTMTQADTTFDTSTSAILYLGNGSGDNVANTYTGDIIVRGGRLVIDKGVNVTAITGDLIIAGGTVSWAAQGRGNNFAANSKVYLLSGRLGQTDEATTNGATNDYDGYVPELIMKGGTLNTGRRTFTVNKATISGGTVEVQGVSGTAATLTLNTTELLHGAPNINLRGDASADLTVLELGGTYFKTSGQSIVLTTAAGNFSAGSEVRILTDVQVTPDPFAANSYSSGISITAGRELMVNHRIDFGGGIRDFDIGDGAYYTIVPYMVNGGLTKSGLGTLILGSYLNESSYAENVTVNAGTLIIRNSSSLGAAAGGTTVESGATLEAESGVVIADNLTLAGFGAADKMGALVSYRSANRFTGSVTLTGDAAISTMATSLAFDSAVAPTGLSPYYSLSELRIAGAVGGTGTLHLRGEGYGFLDGGVTTAGGLVKDGSGYWTLAGASTYTGFTDITAGVLRTSTTLGNNAQGTRVLGGASLVFTGNVSYGAEALELHGTGHPSQDGVLVNASGNNSLSGLVTLVTDAQNSTVIVNSASGSLSLTGGVSSATNANLVLSGDGSGLISGGIAIGSGTLTKNGTGTWTLDGAVASTFTGATTVNAGTLVVNTAVSQLADGAALNLAGGGLSLVGNGTETVTGLNLLAGGAEIDLGAATLNAGALSRTAGATVNFAAAGNITTSAVNTNGILGAYATVGGINWASVSGGVVSAFSSYVTLYEDTGITGAGVSQTTAPTATLATVDNILINLTQQNFTTTGVSANSLKINGATTRGIGQKNTGLTIGSGGILYTGGASDTTGLAGTTGTLTAGGGELFFHVNGGTLDVNMIVAGTNGITKDGSGTLILNGGNTFTGNIAVNEGTLAIVGPGGTADPTALGAAGARTVTLNGGTFSVIAGAYDPGANTKAFVIGPDGGTLHVGGGDAVLPQSLLSGVMTLNDASQLSGTGTLIKTGSGRLILGTQTFAFSGDVIVREGILVTQAENVLGGRLANQTITVEDGAMLQHGIVNFDGSLVMKDGSYLMGRGNGTTHFLNGQVSMDGTVGTYLYNAENFGQSINLVLNNRVTLTAGSTWNIYGRSNANFVSLNGPNDIAGSIKLHTNATLIANYAGSLGNATNRANVELAGANSRLVLKENTTADFNINLTASANSTLELRFGGAYSNHFFSINNLTIADDRFFTLGGANGEQLVVAGTTNFQGDAFFVTNLNAVLRNVVGNGGTIGKQGSATSTLYLTGASDFGGGVYKQYSGNTQLVQSGVMSNLSSLVIKGGRFSIDNTQGGFALNRLPDATSVTMYGGELYSSGNETIGNLTVWGSTNIHVSLATDTPGTLTAPSVLRIGGTIQASRKLGGTIDFRADSGGGLGSTGANPRIVFTGEVATLGFLGGGFTNGNDWVQYNASVDGGSPRGIVAFNSYTTNPLVTAWGVGTHANFDSSSAVTYTLDTHRSLLSLRFNAGGTRTIDLDAFNLTIVSGGILVPNTGSAISYVIGGSTADTGILTAGTAGDGIADELFIHTVNGNNNVTINAGIADNTANGTVLTPDSLSVIKDQGGVLLLLNNNNSFTGGLYVNEGTVQSNNAAGAFGQAGSDIILQGGTLNVRHDGDGTTAAQVIFFDQDLFFRADSTVSADRVGTTATTKTIRFNGMSIDDAIATFTNANSFAYLINNGGTFSNASALNNTANVTIRGGVSKSGTFVKSGAGTLELGTPDLLDNTPNTFTGETIINAGAVDLKKTAGTTAIGGNVTLNGGSLNSYAANLMDDATNITVNNGTVDFRNNSDVIGSVTVNGGVFRTSSVAVVTASTVVISGDLTVNSVTQNNSVLADSGTTLQVNGLTRVRGLGRIETGASGTFQAGGGLELSEGASIRVSNGASVSNLNLGGTVTSLASDFVNVISGDNDSDSFFNLALDNDTATTGTVGTVTRDFVVQDGAAEDDLFVNVRMRNSNPGGVLTTAGDGTVGFRKLGAGSMVISGTQSNLFTGAVFVDAGRLDLRKDVGVNAITGSALNIAAGATVRQLASNQIIDAATLEVNGTYNLDYGNASETVAGISGTEANAQILLGPGSTLTTTTGAGVVTYAGHIYGTGASTGATTTGGVVKGGAGAWQLTGSSEFSGNLVVNAGELSMAGTLKGNTTYVKTGATLSGTGTMANVLLEGGSTLKPGAVNDGANTAVGTLRIAGDLNAATTSTIRMQLQSATTTTDFGGNAIGSAGYVSFLTNEANTNAAWKSQVTGTMDHLSIEGYLGNNGDVTIVSGTQFTINALGGYMGTYGDVFNLIDWTGIMTSTGWLNGGDIRGGGDLGDLDLPTLTLGLDWDTRLFASHGILLVVPEPSRALLLLGGLGFAVSRRRRKQR</sequence>
<dbReference type="Pfam" id="PF12951">
    <property type="entry name" value="PATR"/>
    <property type="match status" value="11"/>
</dbReference>
<keyword evidence="4" id="KW-1185">Reference proteome</keyword>
<dbReference type="NCBIfam" id="TIGR02601">
    <property type="entry name" value="autotrns_rpt"/>
    <property type="match status" value="6"/>
</dbReference>
<dbReference type="OrthoDB" id="200357at2"/>
<reference evidence="3 4" key="1">
    <citation type="submission" date="2018-06" db="EMBL/GenBank/DDBJ databases">
        <title>Genomic Encyclopedia of Type Strains, Phase IV (KMG-IV): sequencing the most valuable type-strain genomes for metagenomic binning, comparative biology and taxonomic classification.</title>
        <authorList>
            <person name="Goeker M."/>
        </authorList>
    </citation>
    <scope>NUCLEOTIDE SEQUENCE [LARGE SCALE GENOMIC DNA]</scope>
    <source>
        <strain evidence="3 4">DSM 25532</strain>
    </source>
</reference>
<dbReference type="InterPro" id="IPR013425">
    <property type="entry name" value="Autotrns_rpt"/>
</dbReference>
<dbReference type="InterPro" id="IPR011050">
    <property type="entry name" value="Pectin_lyase_fold/virulence"/>
</dbReference>
<dbReference type="InterPro" id="IPR013424">
    <property type="entry name" value="Ice-binding_C"/>
</dbReference>
<feature type="chain" id="PRO_5016769859" evidence="2">
    <location>
        <begin position="33"/>
        <end position="3392"/>
    </location>
</feature>
<dbReference type="EMBL" id="QNRR01000002">
    <property type="protein sequence ID" value="RBP45960.1"/>
    <property type="molecule type" value="Genomic_DNA"/>
</dbReference>
<proteinExistence type="predicted"/>
<accession>A0A366HQM9</accession>
<comment type="caution">
    <text evidence="3">The sequence shown here is derived from an EMBL/GenBank/DDBJ whole genome shotgun (WGS) entry which is preliminary data.</text>
</comment>